<evidence type="ECO:0000313" key="3">
    <source>
        <dbReference type="Proteomes" id="UP000095431"/>
    </source>
</evidence>
<dbReference type="SUPFAM" id="SSF52540">
    <property type="entry name" value="P-loop containing nucleoside triphosphate hydrolases"/>
    <property type="match status" value="1"/>
</dbReference>
<evidence type="ECO:0000313" key="1">
    <source>
        <dbReference type="EMBL" id="CUO48970.1"/>
    </source>
</evidence>
<reference evidence="2 4" key="2">
    <citation type="submission" date="2019-07" db="EMBL/GenBank/DDBJ databases">
        <authorList>
            <person name="Chang H.-W."/>
            <person name="Raman A."/>
            <person name="Venkatesh S."/>
            <person name="Gehrig J."/>
        </authorList>
    </citation>
    <scope>NUCLEOTIDE SEQUENCE [LARGE SCALE GENOMIC DNA]</scope>
    <source>
        <strain evidence="2">Blautia_wexlerae_LFYP_14</strain>
    </source>
</reference>
<dbReference type="EC" id="2.5.1.17" evidence="1"/>
<organism evidence="1 3">
    <name type="scientific">Blautia wexlerae</name>
    <dbReference type="NCBI Taxonomy" id="418240"/>
    <lineage>
        <taxon>Bacteria</taxon>
        <taxon>Bacillati</taxon>
        <taxon>Bacillota</taxon>
        <taxon>Clostridia</taxon>
        <taxon>Lachnospirales</taxon>
        <taxon>Lachnospiraceae</taxon>
        <taxon>Blautia</taxon>
    </lineage>
</organism>
<dbReference type="InterPro" id="IPR027417">
    <property type="entry name" value="P-loop_NTPase"/>
</dbReference>
<dbReference type="PIRSF" id="PIRSF015617">
    <property type="entry name" value="Adensltrnsf_CobA"/>
    <property type="match status" value="1"/>
</dbReference>
<sequence>MEKEFTEVYCGGGKGKTTLAIGQCLRASAQGKSVIIIQFLKGRERRELDFLEELDNLDIKIFRFEKHDEGYEELNEQEKAEEKTNILNALNFARKVIATQECDFLLLDEILALPDYGITTAEAIGDILKMKDESMHILLTGRTLPDSLRKYADSITTLTTEIV</sequence>
<dbReference type="GO" id="GO:0008817">
    <property type="term" value="F:corrinoid adenosyltransferase activity"/>
    <property type="evidence" value="ECO:0007669"/>
    <property type="project" value="UniProtKB-EC"/>
</dbReference>
<dbReference type="GO" id="GO:0005524">
    <property type="term" value="F:ATP binding"/>
    <property type="evidence" value="ECO:0007669"/>
    <property type="project" value="InterPro"/>
</dbReference>
<dbReference type="GO" id="GO:0009236">
    <property type="term" value="P:cobalamin biosynthetic process"/>
    <property type="evidence" value="ECO:0007669"/>
    <property type="project" value="InterPro"/>
</dbReference>
<protein>
    <submittedName>
        <fullName evidence="1">Cob(I)yrinic acid a,c-diamide adenosyltransferase</fullName>
        <ecNumber evidence="1">2.5.1.17</ecNumber>
    </submittedName>
</protein>
<evidence type="ECO:0000313" key="2">
    <source>
        <dbReference type="EMBL" id="VUX67297.1"/>
    </source>
</evidence>
<keyword evidence="1" id="KW-0808">Transferase</keyword>
<dbReference type="Proteomes" id="UP000095431">
    <property type="component" value="Unassembled WGS sequence"/>
</dbReference>
<dbReference type="Gene3D" id="3.40.50.300">
    <property type="entry name" value="P-loop containing nucleotide triphosphate hydrolases"/>
    <property type="match status" value="1"/>
</dbReference>
<dbReference type="EMBL" id="CABHOF010000083">
    <property type="protein sequence ID" value="VUX67297.1"/>
    <property type="molecule type" value="Genomic_DNA"/>
</dbReference>
<dbReference type="PANTHER" id="PTHR46638">
    <property type="entry name" value="CORRINOID ADENOSYLTRANSFERASE"/>
    <property type="match status" value="1"/>
</dbReference>
<keyword evidence="4" id="KW-1185">Reference proteome</keyword>
<dbReference type="PANTHER" id="PTHR46638:SF1">
    <property type="entry name" value="CORRINOID ADENOSYLTRANSFERASE"/>
    <property type="match status" value="1"/>
</dbReference>
<evidence type="ECO:0000313" key="4">
    <source>
        <dbReference type="Proteomes" id="UP000366766"/>
    </source>
</evidence>
<gene>
    <name evidence="1" type="primary">btuR</name>
    <name evidence="2" type="ORF">BWLFYP14_03572</name>
    <name evidence="1" type="ORF">ERS852478_02978</name>
</gene>
<proteinExistence type="predicted"/>
<dbReference type="InterPro" id="IPR003724">
    <property type="entry name" value="CblAdoTrfase_CobA"/>
</dbReference>
<dbReference type="RefSeq" id="WP_020993654.1">
    <property type="nucleotide sequence ID" value="NZ_BTHH01000023.1"/>
</dbReference>
<reference evidence="1 3" key="1">
    <citation type="submission" date="2015-09" db="EMBL/GenBank/DDBJ databases">
        <authorList>
            <consortium name="Pathogen Informatics"/>
        </authorList>
    </citation>
    <scope>NUCLEOTIDE SEQUENCE [LARGE SCALE GENOMIC DNA]</scope>
    <source>
        <strain evidence="1 3">2789STDY5834863</strain>
    </source>
</reference>
<dbReference type="Proteomes" id="UP000366766">
    <property type="component" value="Unassembled WGS sequence"/>
</dbReference>
<dbReference type="Pfam" id="PF02572">
    <property type="entry name" value="CobA_CobO_BtuR"/>
    <property type="match status" value="1"/>
</dbReference>
<dbReference type="EMBL" id="CYZN01000023">
    <property type="protein sequence ID" value="CUO48970.1"/>
    <property type="molecule type" value="Genomic_DNA"/>
</dbReference>
<dbReference type="eggNOG" id="COG2109">
    <property type="taxonomic scope" value="Bacteria"/>
</dbReference>
<name>A0A174FKH1_9FIRM</name>
<accession>A0A174FKH1</accession>
<dbReference type="AlphaFoldDB" id="A0A174FKH1"/>